<keyword evidence="2" id="KW-1185">Reference proteome</keyword>
<organism evidence="1 2">
    <name type="scientific">Haloarchaeobius amylolyticus</name>
    <dbReference type="NCBI Taxonomy" id="1198296"/>
    <lineage>
        <taxon>Archaea</taxon>
        <taxon>Methanobacteriati</taxon>
        <taxon>Methanobacteriota</taxon>
        <taxon>Stenosarchaea group</taxon>
        <taxon>Halobacteria</taxon>
        <taxon>Halobacteriales</taxon>
        <taxon>Halorubellaceae</taxon>
        <taxon>Haloarchaeobius</taxon>
    </lineage>
</organism>
<evidence type="ECO:0008006" key="3">
    <source>
        <dbReference type="Google" id="ProtNLM"/>
    </source>
</evidence>
<dbReference type="Proteomes" id="UP001597076">
    <property type="component" value="Unassembled WGS sequence"/>
</dbReference>
<sequence length="458" mass="46599">MNRIAKLGLVLVVAGTIVMSGPVFGFSTIAADRTTVISTSDTDALVAVEETGETPDKDNDAVVIEITNNANEAYDPLEAEATIVEDSNGALAISNGFDNSLPAGETTGVELTCDGGGSGEATVAVDADTYGSTLEVRGVSDNTTFQYSCTGGTKGDFEASNPSTLGDDFDEIEFDLENVGQEEAKVQEISIETTAADAATIENDATGNAPPVEIAGTGTKDNVVTLGDVSDLQGGNVKIGPNEQVNVGIYGFQDTSGNPVPIDGEEVSLSLYGSGEKLIEQVTVTAPAYPTGGEDITTSGDVVVEDSKTAGDIDAGGDLTAGFKSKIEGSVDVDGKIDLGAKNKVGQSVTADGDITVGSERQIEGDITSETGSVTMESESVAKTSVTAGDSVTINDQAKVNEYIDANGDVTIRDGAAVDGDEDLGDGVVIRAGGDVTIESGATVDGEIEADGTITDNR</sequence>
<gene>
    <name evidence="1" type="ORF">ACFR99_06605</name>
</gene>
<accession>A0ABD6BEU2</accession>
<comment type="caution">
    <text evidence="1">The sequence shown here is derived from an EMBL/GenBank/DDBJ whole genome shotgun (WGS) entry which is preliminary data.</text>
</comment>
<dbReference type="RefSeq" id="WP_390285571.1">
    <property type="nucleotide sequence ID" value="NZ_JBHUDI010000004.1"/>
</dbReference>
<dbReference type="EMBL" id="JBHUDI010000004">
    <property type="protein sequence ID" value="MFD1563213.1"/>
    <property type="molecule type" value="Genomic_DNA"/>
</dbReference>
<dbReference type="AlphaFoldDB" id="A0ABD6BEU2"/>
<proteinExistence type="predicted"/>
<evidence type="ECO:0000313" key="1">
    <source>
        <dbReference type="EMBL" id="MFD1563213.1"/>
    </source>
</evidence>
<dbReference type="Gene3D" id="2.160.10.10">
    <property type="entry name" value="Hexapeptide repeat proteins"/>
    <property type="match status" value="1"/>
</dbReference>
<evidence type="ECO:0000313" key="2">
    <source>
        <dbReference type="Proteomes" id="UP001597076"/>
    </source>
</evidence>
<dbReference type="InterPro" id="IPR011004">
    <property type="entry name" value="Trimer_LpxA-like_sf"/>
</dbReference>
<reference evidence="1 2" key="1">
    <citation type="journal article" date="2019" name="Int. J. Syst. Evol. Microbiol.">
        <title>The Global Catalogue of Microorganisms (GCM) 10K type strain sequencing project: providing services to taxonomists for standard genome sequencing and annotation.</title>
        <authorList>
            <consortium name="The Broad Institute Genomics Platform"/>
            <consortium name="The Broad Institute Genome Sequencing Center for Infectious Disease"/>
            <person name="Wu L."/>
            <person name="Ma J."/>
        </authorList>
    </citation>
    <scope>NUCLEOTIDE SEQUENCE [LARGE SCALE GENOMIC DNA]</scope>
    <source>
        <strain evidence="1 2">CGMCC 1.12230</strain>
    </source>
</reference>
<name>A0ABD6BEU2_9EURY</name>
<dbReference type="SUPFAM" id="SSF51161">
    <property type="entry name" value="Trimeric LpxA-like enzymes"/>
    <property type="match status" value="1"/>
</dbReference>
<protein>
    <recommendedName>
        <fullName evidence="3">Polymer-forming cytoskeletal protein</fullName>
    </recommendedName>
</protein>